<comment type="similarity">
    <text evidence="1 2">Belongs to the RNase T2 family.</text>
</comment>
<sequence length="974" mass="114159">MKSLILFLILVTLCLKVIAQPQEANNDGDEEEAMNMEVDDNQPEEGAMGENPDRLTLTDHHFYAIDYATEQRNALGANDALFDDTTQYPLFDQLERSLGDNEAGRPFRWKHDTYIFERHRVNNEYNKDFDAAVNQDIANEQNGPLYFIGYDQSFINFVPKYVQRQNMLGAMEIDFIDITGREFQPTLGKHEAAALYVTIFKGKVKKNDTNNEQPSKYKYYVLLPFTDTEEVHLGPVVGADLIRLDNGNLGFLTPFKCRETDQPYTSFFYEADPGNGKPPVVYTYLPFIDPITDVSYVVQVWLVPPQRYFKAREKFNKRKDTDVDLLQLQKYDQMSFLGNNEIYGLPMYLNRDIARQSVSNLPVTHNTLPQVGRSRVTKLRVTIIEKRDIIEKYKNNIRQTKDLGEMSFAKLPLYALGDAGGMQQPIAGSSKQPQLQYDIEEKIGITNTMQAFYKTPFTLPRMSADDEKNVTYIAYILQDKYGRHYSWLPFTDERTSQQYLMQVWVWRSLKFASNLTTEHYFVKYGYYELPNDVIPDTPRRINYNRHLQLSQHRVRFDFYILSLAYVPVTCAQSVHSRKWVKTGNCVNGQWVIHGLWVNVDRETTKQHVSICNSDRAEWTDASRVRNYLIQVPEVLHHLSFPTSAVFIDANQWFDYQWCAHGYFLNDDDGGKAFDNPTEYFNLMYQFYNEVNLPQTLTMAGIIPNETALYPSARIQEVVDTFNRAPGVIVDPFHGYVRNIREIHFCFDKTNRWIDCDGRMLQEAKVRIDMNVVHYILHPETFTLMTYVILQLQYDAARKCLQIRDLRGSNYNHLIQKASRNTRYQHRAIFEEQLYTDERITKLLTMYPFWRTGQDFLESKIECAMQIMTKMKRIGTLYDYFKTGISIFRKVKANDWISDNMRNQPEVTREMFAERINELGLDYNRVIFLCKDLRLYSIRLCIKHDDLEWVPCTDLDYPEVNQIETLTNCPVQFRL</sequence>
<dbReference type="GO" id="GO:0033897">
    <property type="term" value="F:ribonuclease T2 activity"/>
    <property type="evidence" value="ECO:0007669"/>
    <property type="project" value="InterPro"/>
</dbReference>
<dbReference type="GO" id="GO:0003723">
    <property type="term" value="F:RNA binding"/>
    <property type="evidence" value="ECO:0007669"/>
    <property type="project" value="InterPro"/>
</dbReference>
<dbReference type="PANTHER" id="PTHR11240">
    <property type="entry name" value="RIBONUCLEASE T2"/>
    <property type="match status" value="1"/>
</dbReference>
<dbReference type="GO" id="GO:0005576">
    <property type="term" value="C:extracellular region"/>
    <property type="evidence" value="ECO:0007669"/>
    <property type="project" value="TreeGrafter"/>
</dbReference>
<name>A0A443SCI1_9ACAR</name>
<dbReference type="InterPro" id="IPR001568">
    <property type="entry name" value="RNase_T2-like"/>
</dbReference>
<reference evidence="4 5" key="1">
    <citation type="journal article" date="2018" name="Gigascience">
        <title>Genomes of trombidid mites reveal novel predicted allergens and laterally-transferred genes associated with secondary metabolism.</title>
        <authorList>
            <person name="Dong X."/>
            <person name="Chaisiri K."/>
            <person name="Xia D."/>
            <person name="Armstrong S.D."/>
            <person name="Fang Y."/>
            <person name="Donnelly M.J."/>
            <person name="Kadowaki T."/>
            <person name="McGarry J.W."/>
            <person name="Darby A.C."/>
            <person name="Makepeace B.L."/>
        </authorList>
    </citation>
    <scope>NUCLEOTIDE SEQUENCE [LARGE SCALE GENOMIC DNA]</scope>
    <source>
        <strain evidence="4">UoL-UT</strain>
    </source>
</reference>
<dbReference type="SUPFAM" id="SSF55895">
    <property type="entry name" value="Ribonuclease Rh-like"/>
    <property type="match status" value="1"/>
</dbReference>
<evidence type="ECO:0000313" key="4">
    <source>
        <dbReference type="EMBL" id="RWS25217.1"/>
    </source>
</evidence>
<evidence type="ECO:0000256" key="3">
    <source>
        <dbReference type="SAM" id="SignalP"/>
    </source>
</evidence>
<dbReference type="Proteomes" id="UP000288716">
    <property type="component" value="Unassembled WGS sequence"/>
</dbReference>
<evidence type="ECO:0000256" key="1">
    <source>
        <dbReference type="ARBA" id="ARBA00007469"/>
    </source>
</evidence>
<dbReference type="Pfam" id="PF00445">
    <property type="entry name" value="Ribonuclease_T2"/>
    <property type="match status" value="1"/>
</dbReference>
<keyword evidence="5" id="KW-1185">Reference proteome</keyword>
<gene>
    <name evidence="4" type="ORF">B4U80_13113</name>
</gene>
<dbReference type="AlphaFoldDB" id="A0A443SCI1"/>
<proteinExistence type="inferred from homology"/>
<dbReference type="PANTHER" id="PTHR11240:SF22">
    <property type="entry name" value="RIBONUCLEASE T2"/>
    <property type="match status" value="1"/>
</dbReference>
<dbReference type="InterPro" id="IPR036430">
    <property type="entry name" value="RNase_T2-like_sf"/>
</dbReference>
<protein>
    <submittedName>
        <fullName evidence="4">Uncharacterized protein</fullName>
    </submittedName>
</protein>
<dbReference type="Gene3D" id="3.90.730.10">
    <property type="entry name" value="Ribonuclease T2-like"/>
    <property type="match status" value="1"/>
</dbReference>
<evidence type="ECO:0000256" key="2">
    <source>
        <dbReference type="RuleBase" id="RU004328"/>
    </source>
</evidence>
<dbReference type="VEuPathDB" id="VectorBase:LDEU006823"/>
<dbReference type="GO" id="GO:0006401">
    <property type="term" value="P:RNA catabolic process"/>
    <property type="evidence" value="ECO:0007669"/>
    <property type="project" value="TreeGrafter"/>
</dbReference>
<feature type="signal peptide" evidence="3">
    <location>
        <begin position="1"/>
        <end position="19"/>
    </location>
</feature>
<dbReference type="OrthoDB" id="435754at2759"/>
<keyword evidence="3" id="KW-0732">Signal</keyword>
<organism evidence="4 5">
    <name type="scientific">Leptotrombidium deliense</name>
    <dbReference type="NCBI Taxonomy" id="299467"/>
    <lineage>
        <taxon>Eukaryota</taxon>
        <taxon>Metazoa</taxon>
        <taxon>Ecdysozoa</taxon>
        <taxon>Arthropoda</taxon>
        <taxon>Chelicerata</taxon>
        <taxon>Arachnida</taxon>
        <taxon>Acari</taxon>
        <taxon>Acariformes</taxon>
        <taxon>Trombidiformes</taxon>
        <taxon>Prostigmata</taxon>
        <taxon>Anystina</taxon>
        <taxon>Parasitengona</taxon>
        <taxon>Trombiculoidea</taxon>
        <taxon>Trombiculidae</taxon>
        <taxon>Leptotrombidium</taxon>
    </lineage>
</organism>
<evidence type="ECO:0000313" key="5">
    <source>
        <dbReference type="Proteomes" id="UP000288716"/>
    </source>
</evidence>
<feature type="chain" id="PRO_5019095330" evidence="3">
    <location>
        <begin position="20"/>
        <end position="974"/>
    </location>
</feature>
<accession>A0A443SCI1</accession>
<comment type="caution">
    <text evidence="4">The sequence shown here is derived from an EMBL/GenBank/DDBJ whole genome shotgun (WGS) entry which is preliminary data.</text>
</comment>
<dbReference type="EMBL" id="NCKV01003946">
    <property type="protein sequence ID" value="RWS25217.1"/>
    <property type="molecule type" value="Genomic_DNA"/>
</dbReference>